<dbReference type="PANTHER" id="PTHR38790:SF4">
    <property type="entry name" value="2EXR DOMAIN-CONTAINING PROTEIN"/>
    <property type="match status" value="1"/>
</dbReference>
<reference evidence="3 4" key="1">
    <citation type="submission" date="2019-10" db="EMBL/GenBank/DDBJ databases">
        <authorList>
            <person name="Palmer J.M."/>
        </authorList>
    </citation>
    <scope>NUCLEOTIDE SEQUENCE [LARGE SCALE GENOMIC DNA]</scope>
    <source>
        <strain evidence="3 4">TWF730</strain>
    </source>
</reference>
<dbReference type="AlphaFoldDB" id="A0AAV9V2G6"/>
<keyword evidence="4" id="KW-1185">Reference proteome</keyword>
<gene>
    <name evidence="3" type="ORF">TWF730_008378</name>
</gene>
<evidence type="ECO:0000313" key="3">
    <source>
        <dbReference type="EMBL" id="KAK6353958.1"/>
    </source>
</evidence>
<keyword evidence="1" id="KW-0812">Transmembrane</keyword>
<dbReference type="Pfam" id="PF24864">
    <property type="entry name" value="DUF7730"/>
    <property type="match status" value="1"/>
</dbReference>
<keyword evidence="1" id="KW-1133">Transmembrane helix</keyword>
<sequence>MVRRTRTRKVINAIGFCIFVPFGLVWISGEALWELARDETKVQKKIYKERKKYKIRKSLAPPEPKKPKINFPLISKKEPDAIKIGTPDRQLKSRLLQLPGEIRNLIYKYALGGNTLHLINTKNSLSHVRCSEPFLPSSEMRLWPAGPETGCDHSRVCLPLEYNRASTYEDPERVEKLALFASHTGGPILSCRRIYLEASDFLYSTNMFCLNRIDMLIHLRNSISPRHFGLIKHLQISHQVTHFEQFVSERKPSRKIPLYPPYDNKTWKEVWRIISEEMTGLKDLRFHASGENISIRTTRVWRLCMLDEMRKVRGLDNFVFNSENLFMKRGNLDYAEWEDDVLVAKEQLRTEVTMPREGEKREVKSKIVEIEEESA</sequence>
<organism evidence="3 4">
    <name type="scientific">Orbilia blumenaviensis</name>
    <dbReference type="NCBI Taxonomy" id="1796055"/>
    <lineage>
        <taxon>Eukaryota</taxon>
        <taxon>Fungi</taxon>
        <taxon>Dikarya</taxon>
        <taxon>Ascomycota</taxon>
        <taxon>Pezizomycotina</taxon>
        <taxon>Orbiliomycetes</taxon>
        <taxon>Orbiliales</taxon>
        <taxon>Orbiliaceae</taxon>
        <taxon>Orbilia</taxon>
    </lineage>
</organism>
<dbReference type="PANTHER" id="PTHR38790">
    <property type="entry name" value="2EXR DOMAIN-CONTAINING PROTEIN-RELATED"/>
    <property type="match status" value="1"/>
</dbReference>
<dbReference type="EMBL" id="JAVHNS010000005">
    <property type="protein sequence ID" value="KAK6353958.1"/>
    <property type="molecule type" value="Genomic_DNA"/>
</dbReference>
<comment type="caution">
    <text evidence="3">The sequence shown here is derived from an EMBL/GenBank/DDBJ whole genome shotgun (WGS) entry which is preliminary data.</text>
</comment>
<proteinExistence type="predicted"/>
<feature type="domain" description="DUF7730" evidence="2">
    <location>
        <begin position="89"/>
        <end position="289"/>
    </location>
</feature>
<accession>A0AAV9V2G6</accession>
<keyword evidence="1" id="KW-0472">Membrane</keyword>
<evidence type="ECO:0000259" key="2">
    <source>
        <dbReference type="Pfam" id="PF24864"/>
    </source>
</evidence>
<evidence type="ECO:0000313" key="4">
    <source>
        <dbReference type="Proteomes" id="UP001373714"/>
    </source>
</evidence>
<evidence type="ECO:0000256" key="1">
    <source>
        <dbReference type="SAM" id="Phobius"/>
    </source>
</evidence>
<feature type="transmembrane region" description="Helical" evidence="1">
    <location>
        <begin position="12"/>
        <end position="33"/>
    </location>
</feature>
<dbReference type="Proteomes" id="UP001373714">
    <property type="component" value="Unassembled WGS sequence"/>
</dbReference>
<dbReference type="InterPro" id="IPR056632">
    <property type="entry name" value="DUF7730"/>
</dbReference>
<protein>
    <recommendedName>
        <fullName evidence="2">DUF7730 domain-containing protein</fullName>
    </recommendedName>
</protein>
<name>A0AAV9V2G6_9PEZI</name>